<sequence>MFQSELAIMLYVENIDDALKFWQAIGFVGQKIDDNAATIKPATDSQVTLNLYAKAFIREVSPEVVDNIPSLMFQANDFDVLHTKVTEVSDAIGQIVVVPGLGRVFNFADPDGHYYAVCEVK</sequence>
<dbReference type="PROSITE" id="PS51819">
    <property type="entry name" value="VOC"/>
    <property type="match status" value="1"/>
</dbReference>
<evidence type="ECO:0000313" key="5">
    <source>
        <dbReference type="Proteomes" id="UP000218979"/>
    </source>
</evidence>
<evidence type="ECO:0000313" key="2">
    <source>
        <dbReference type="EMBL" id="PCS03629.1"/>
    </source>
</evidence>
<proteinExistence type="predicted"/>
<feature type="domain" description="VOC" evidence="1">
    <location>
        <begin position="4"/>
        <end position="120"/>
    </location>
</feature>
<dbReference type="Gene3D" id="3.10.180.10">
    <property type="entry name" value="2,3-Dihydroxybiphenyl 1,2-Dioxygenase, domain 1"/>
    <property type="match status" value="1"/>
</dbReference>
<dbReference type="EMBL" id="JXJT01000008">
    <property type="protein sequence ID" value="PCS03629.1"/>
    <property type="molecule type" value="Genomic_DNA"/>
</dbReference>
<accession>A0A1K2HDX6</accession>
<dbReference type="InterPro" id="IPR037523">
    <property type="entry name" value="VOC_core"/>
</dbReference>
<dbReference type="STRING" id="1122154.SAMN02746068_01418"/>
<organism evidence="3 4">
    <name type="scientific">Pseudolactococcus chungangensis CAU 28 = DSM 22330</name>
    <dbReference type="NCBI Taxonomy" id="1122154"/>
    <lineage>
        <taxon>Bacteria</taxon>
        <taxon>Bacillati</taxon>
        <taxon>Bacillota</taxon>
        <taxon>Bacilli</taxon>
        <taxon>Lactobacillales</taxon>
        <taxon>Streptococcaceae</taxon>
        <taxon>Pseudolactococcus</taxon>
    </lineage>
</organism>
<dbReference type="AlphaFoldDB" id="A0A1K2HDX6"/>
<dbReference type="SUPFAM" id="SSF54593">
    <property type="entry name" value="Glyoxalase/Bleomycin resistance protein/Dihydroxybiphenyl dioxygenase"/>
    <property type="match status" value="1"/>
</dbReference>
<dbReference type="Proteomes" id="UP000185655">
    <property type="component" value="Unassembled WGS sequence"/>
</dbReference>
<evidence type="ECO:0000259" key="1">
    <source>
        <dbReference type="PROSITE" id="PS51819"/>
    </source>
</evidence>
<dbReference type="EMBL" id="FPKS01000007">
    <property type="protein sequence ID" value="SFZ74955.1"/>
    <property type="molecule type" value="Genomic_DNA"/>
</dbReference>
<keyword evidence="3" id="KW-0456">Lyase</keyword>
<protein>
    <submittedName>
        <fullName evidence="2">Glyoxalase family protein</fullName>
    </submittedName>
    <submittedName>
        <fullName evidence="3">Lactoylglutathione lyase</fullName>
    </submittedName>
</protein>
<dbReference type="GO" id="GO:0016829">
    <property type="term" value="F:lyase activity"/>
    <property type="evidence" value="ECO:0007669"/>
    <property type="project" value="UniProtKB-KW"/>
</dbReference>
<evidence type="ECO:0000313" key="4">
    <source>
        <dbReference type="Proteomes" id="UP000185655"/>
    </source>
</evidence>
<dbReference type="RefSeq" id="WP_031366710.1">
    <property type="nucleotide sequence ID" value="NZ_FPKS01000007.1"/>
</dbReference>
<gene>
    <name evidence="2" type="ORF">RR45_GL002045</name>
    <name evidence="3" type="ORF">SAMN02746068_01418</name>
</gene>
<dbReference type="InterPro" id="IPR029068">
    <property type="entry name" value="Glyas_Bleomycin-R_OHBP_Dase"/>
</dbReference>
<dbReference type="PANTHER" id="PTHR36437">
    <property type="entry name" value="GLYOXALASE/BLEOMYCIN RESISTANCE PROTEIN/DIOXYGENASE"/>
    <property type="match status" value="1"/>
</dbReference>
<keyword evidence="5" id="KW-1185">Reference proteome</keyword>
<reference evidence="3 4" key="2">
    <citation type="submission" date="2016-11" db="EMBL/GenBank/DDBJ databases">
        <authorList>
            <person name="Jaros S."/>
            <person name="Januszkiewicz K."/>
            <person name="Wedrychowicz H."/>
        </authorList>
    </citation>
    <scope>NUCLEOTIDE SEQUENCE [LARGE SCALE GENOMIC DNA]</scope>
    <source>
        <strain evidence="3 4">DSM 22330</strain>
    </source>
</reference>
<dbReference type="OrthoDB" id="9803079at2"/>
<name>A0A1K2HDX6_9LACT</name>
<dbReference type="PANTHER" id="PTHR36437:SF2">
    <property type="entry name" value="GLYOXALASE_BLEOMYCIN RESISTANCE PROTEIN_DIOXYGENASE"/>
    <property type="match status" value="1"/>
</dbReference>
<dbReference type="Proteomes" id="UP000218979">
    <property type="component" value="Unassembled WGS sequence"/>
</dbReference>
<reference evidence="2 5" key="1">
    <citation type="submission" date="2014-12" db="EMBL/GenBank/DDBJ databases">
        <title>Draft genome sequences of 10 type strains of Lactococcus.</title>
        <authorList>
            <person name="Sun Z."/>
            <person name="Zhong Z."/>
            <person name="Liu W."/>
            <person name="Zhang W."/>
            <person name="Zhang H."/>
        </authorList>
    </citation>
    <scope>NUCLEOTIDE SEQUENCE [LARGE SCALE GENOMIC DNA]</scope>
    <source>
        <strain evidence="2 5">DSM 22330</strain>
    </source>
</reference>
<evidence type="ECO:0000313" key="3">
    <source>
        <dbReference type="EMBL" id="SFZ74955.1"/>
    </source>
</evidence>